<reference evidence="3 4" key="1">
    <citation type="submission" date="2016-11" db="EMBL/GenBank/DDBJ databases">
        <authorList>
            <person name="Jaros S."/>
            <person name="Januszkiewicz K."/>
            <person name="Wedrychowicz H."/>
        </authorList>
    </citation>
    <scope>NUCLEOTIDE SEQUENCE [LARGE SCALE GENOMIC DNA]</scope>
    <source>
        <strain evidence="3 4">DSM 18119</strain>
    </source>
</reference>
<keyword evidence="3" id="KW-0121">Carboxypeptidase</keyword>
<dbReference type="GO" id="GO:0000270">
    <property type="term" value="P:peptidoglycan metabolic process"/>
    <property type="evidence" value="ECO:0007669"/>
    <property type="project" value="TreeGrafter"/>
</dbReference>
<dbReference type="InterPro" id="IPR012338">
    <property type="entry name" value="Beta-lactam/transpept-like"/>
</dbReference>
<dbReference type="Pfam" id="PF02113">
    <property type="entry name" value="Peptidase_S13"/>
    <property type="match status" value="1"/>
</dbReference>
<dbReference type="GO" id="GO:0006508">
    <property type="term" value="P:proteolysis"/>
    <property type="evidence" value="ECO:0007669"/>
    <property type="project" value="InterPro"/>
</dbReference>
<dbReference type="OrthoDB" id="9802627at2"/>
<dbReference type="PRINTS" id="PR00922">
    <property type="entry name" value="DADACBPTASE3"/>
</dbReference>
<accession>A0A1M4VP00</accession>
<dbReference type="RefSeq" id="WP_072834062.1">
    <property type="nucleotide sequence ID" value="NZ_FQUU01000003.1"/>
</dbReference>
<dbReference type="AlphaFoldDB" id="A0A1M4VP00"/>
<evidence type="ECO:0000256" key="2">
    <source>
        <dbReference type="ARBA" id="ARBA00022801"/>
    </source>
</evidence>
<dbReference type="STRING" id="1121884.SAMN02745131_00921"/>
<evidence type="ECO:0000313" key="3">
    <source>
        <dbReference type="EMBL" id="SHE70563.1"/>
    </source>
</evidence>
<keyword evidence="2" id="KW-0378">Hydrolase</keyword>
<keyword evidence="3" id="KW-0645">Protease</keyword>
<name>A0A1M4VP00_9BACT</name>
<dbReference type="PANTHER" id="PTHR30023">
    <property type="entry name" value="D-ALANYL-D-ALANINE CARBOXYPEPTIDASE"/>
    <property type="match status" value="1"/>
</dbReference>
<dbReference type="SUPFAM" id="SSF56601">
    <property type="entry name" value="beta-lactamase/transpeptidase-like"/>
    <property type="match status" value="1"/>
</dbReference>
<comment type="similarity">
    <text evidence="1">Belongs to the peptidase S13 family.</text>
</comment>
<dbReference type="EMBL" id="FQUU01000003">
    <property type="protein sequence ID" value="SHE70563.1"/>
    <property type="molecule type" value="Genomic_DNA"/>
</dbReference>
<evidence type="ECO:0000313" key="4">
    <source>
        <dbReference type="Proteomes" id="UP000184048"/>
    </source>
</evidence>
<dbReference type="Gene3D" id="3.40.710.10">
    <property type="entry name" value="DD-peptidase/beta-lactamase superfamily"/>
    <property type="match status" value="2"/>
</dbReference>
<dbReference type="GO" id="GO:0004185">
    <property type="term" value="F:serine-type carboxypeptidase activity"/>
    <property type="evidence" value="ECO:0007669"/>
    <property type="project" value="InterPro"/>
</dbReference>
<evidence type="ECO:0000256" key="1">
    <source>
        <dbReference type="ARBA" id="ARBA00006096"/>
    </source>
</evidence>
<gene>
    <name evidence="3" type="ORF">SAMN02745131_00921</name>
</gene>
<dbReference type="PROSITE" id="PS51257">
    <property type="entry name" value="PROKAR_LIPOPROTEIN"/>
    <property type="match status" value="1"/>
</dbReference>
<sequence>MKTKFLVLLIAISTLVSCSPARKIGQWARRDVINDSALRSAHVGISVFDPATGSYLYNYQGDKYFVPASNTKLPSCYAAMKYLGDSLPGLRYEQRGNDLYIAPTGDPTFLHPEFAIQRVYDVLKNKDLTISLSLQSWKDERWGSGWSWNDYSESYMPERSALPMYGNVVRFSGGNSLQVVPSFFKKGVVIKDPERNTSYSVNRDIASNRFLVEGQVQAKPVETPYFTDNSQLAVELLSDTLHKQVLLVNEALTQGKIIFSQPTDSMLKPMMHRSDNFFAEQSLMMVSQRLLGEMNDANIINRLLQTDLKDLPQKPHWVDGSGLSRYNLFTPQDMVTILNKMQTEFGIERMKAILPTGNEGTLTNYYKNETGYVFAKTGTLSGVVAFSGFLFTKKNKLLIVSVLVNNHQASATAVRRAVEKFVEQLREKN</sequence>
<protein>
    <submittedName>
        <fullName evidence="3">D-alanyl-D-alanine carboxypeptidase / D-alanyl-D-alanine-endopeptidase (Penicillin-binding protein 4)</fullName>
    </submittedName>
</protein>
<dbReference type="PANTHER" id="PTHR30023:SF0">
    <property type="entry name" value="PENICILLIN-SENSITIVE CARBOXYPEPTIDASE A"/>
    <property type="match status" value="1"/>
</dbReference>
<dbReference type="Proteomes" id="UP000184048">
    <property type="component" value="Unassembled WGS sequence"/>
</dbReference>
<organism evidence="3 4">
    <name type="scientific">Flavisolibacter ginsengisoli DSM 18119</name>
    <dbReference type="NCBI Taxonomy" id="1121884"/>
    <lineage>
        <taxon>Bacteria</taxon>
        <taxon>Pseudomonadati</taxon>
        <taxon>Bacteroidota</taxon>
        <taxon>Chitinophagia</taxon>
        <taxon>Chitinophagales</taxon>
        <taxon>Chitinophagaceae</taxon>
        <taxon>Flavisolibacter</taxon>
    </lineage>
</organism>
<keyword evidence="4" id="KW-1185">Reference proteome</keyword>
<proteinExistence type="inferred from homology"/>
<dbReference type="InterPro" id="IPR000667">
    <property type="entry name" value="Peptidase_S13"/>
</dbReference>